<dbReference type="PROSITE" id="PS51526">
    <property type="entry name" value="RFX_DBD"/>
    <property type="match status" value="1"/>
</dbReference>
<name>A0A9P0MSW5_NEZVI</name>
<feature type="region of interest" description="Disordered" evidence="2">
    <location>
        <begin position="304"/>
        <end position="354"/>
    </location>
</feature>
<evidence type="ECO:0000313" key="4">
    <source>
        <dbReference type="EMBL" id="CAH1403809.1"/>
    </source>
</evidence>
<evidence type="ECO:0000259" key="3">
    <source>
        <dbReference type="PROSITE" id="PS51526"/>
    </source>
</evidence>
<reference evidence="4" key="1">
    <citation type="submission" date="2022-01" db="EMBL/GenBank/DDBJ databases">
        <authorList>
            <person name="King R."/>
        </authorList>
    </citation>
    <scope>NUCLEOTIDE SEQUENCE</scope>
</reference>
<proteinExistence type="predicted"/>
<dbReference type="Pfam" id="PF02257">
    <property type="entry name" value="RFX_DNA_binding"/>
    <property type="match status" value="1"/>
</dbReference>
<feature type="region of interest" description="Disordered" evidence="2">
    <location>
        <begin position="473"/>
        <end position="510"/>
    </location>
</feature>
<dbReference type="GO" id="GO:0000978">
    <property type="term" value="F:RNA polymerase II cis-regulatory region sequence-specific DNA binding"/>
    <property type="evidence" value="ECO:0007669"/>
    <property type="project" value="TreeGrafter"/>
</dbReference>
<dbReference type="EMBL" id="OV725081">
    <property type="protein sequence ID" value="CAH1403809.1"/>
    <property type="molecule type" value="Genomic_DNA"/>
</dbReference>
<dbReference type="GO" id="GO:0000981">
    <property type="term" value="F:DNA-binding transcription factor activity, RNA polymerase II-specific"/>
    <property type="evidence" value="ECO:0007669"/>
    <property type="project" value="TreeGrafter"/>
</dbReference>
<dbReference type="PANTHER" id="PTHR12619:SF21">
    <property type="entry name" value="RFX-TYPE WINGED-HELIX DOMAIN-CONTAINING PROTEIN"/>
    <property type="match status" value="1"/>
</dbReference>
<dbReference type="InterPro" id="IPR036390">
    <property type="entry name" value="WH_DNA-bd_sf"/>
</dbReference>
<accession>A0A9P0MSW5</accession>
<dbReference type="InterPro" id="IPR039779">
    <property type="entry name" value="RFX-like"/>
</dbReference>
<feature type="compositionally biased region" description="Basic and acidic residues" evidence="2">
    <location>
        <begin position="304"/>
        <end position="314"/>
    </location>
</feature>
<dbReference type="InterPro" id="IPR036388">
    <property type="entry name" value="WH-like_DNA-bd_sf"/>
</dbReference>
<keyword evidence="5" id="KW-1185">Reference proteome</keyword>
<feature type="compositionally biased region" description="Basic and acidic residues" evidence="2">
    <location>
        <begin position="337"/>
        <end position="354"/>
    </location>
</feature>
<gene>
    <name evidence="4" type="ORF">NEZAVI_LOCUS12347</name>
</gene>
<sequence>MHFSREAFKGTHFKIKAEQSIPLDDIKAGCSAGDDSVFCQNNDEFMAFDQLCQIQETDNGFKTLKYFFPDVNQIESRLNDTSNLAHSVEKNLPTSSKLVIESILEQVRSLSPVEKLLLYLKLPTGKEIPDPLKQPLNPLGSRPEISQTIAWIKTHLEEDKETSIPKQDVYNEYLEYSSQNGIKPLSTADFGKVMKQVYPNVRPRRLGTRGNSRYCYSGMTCRTELPTPTLPRLSSGGGEEGGRTCAWAAQVLGTPISTLTELEAHLASRGLPTTSTPVIPPSVNDDAAYIMSSKISKSIECKQFEGESKRKVEEDSSLSNKTPPERCKGKKRSNGKKSNEGKKKLEEEVKRSKGIESDAQKLAIPRLVRQQKTEQLPQLPRKQQKCLLPKQEQPFLENGNSLEQEEELLRYFQTSADEPKVSQLRLLLERKEDKSQVRRRVSFETVPESPKKFSFVPISPVSPFVQPQRVLHRSSSVNSPVGKGQKKAPVPVKQEERSQSVPSCNPMSLPQDTPVPSETIDFGIDTDSSNLLIIDESSESLLIDSGMNNDNLNAIFSIISEMETRSRSYPNTPTYARSLQSSNVPSTSFFDDLDCDVTLGNLGTDVTELGSDIQ</sequence>
<evidence type="ECO:0000256" key="2">
    <source>
        <dbReference type="SAM" id="MobiDB-lite"/>
    </source>
</evidence>
<keyword evidence="1" id="KW-0238">DNA-binding</keyword>
<organism evidence="4 5">
    <name type="scientific">Nezara viridula</name>
    <name type="common">Southern green stink bug</name>
    <name type="synonym">Cimex viridulus</name>
    <dbReference type="NCBI Taxonomy" id="85310"/>
    <lineage>
        <taxon>Eukaryota</taxon>
        <taxon>Metazoa</taxon>
        <taxon>Ecdysozoa</taxon>
        <taxon>Arthropoda</taxon>
        <taxon>Hexapoda</taxon>
        <taxon>Insecta</taxon>
        <taxon>Pterygota</taxon>
        <taxon>Neoptera</taxon>
        <taxon>Paraneoptera</taxon>
        <taxon>Hemiptera</taxon>
        <taxon>Heteroptera</taxon>
        <taxon>Panheteroptera</taxon>
        <taxon>Pentatomomorpha</taxon>
        <taxon>Pentatomoidea</taxon>
        <taxon>Pentatomidae</taxon>
        <taxon>Pentatominae</taxon>
        <taxon>Nezara</taxon>
    </lineage>
</organism>
<evidence type="ECO:0000256" key="1">
    <source>
        <dbReference type="ARBA" id="ARBA00023125"/>
    </source>
</evidence>
<dbReference type="OrthoDB" id="10069709at2759"/>
<dbReference type="FunFam" id="1.10.10.10:FF:000422">
    <property type="entry name" value="DNA-binding protein RFX7"/>
    <property type="match status" value="1"/>
</dbReference>
<dbReference type="Gene3D" id="6.10.140.1290">
    <property type="match status" value="1"/>
</dbReference>
<feature type="compositionally biased region" description="Polar residues" evidence="2">
    <location>
        <begin position="499"/>
        <end position="510"/>
    </location>
</feature>
<dbReference type="Proteomes" id="UP001152798">
    <property type="component" value="Chromosome 5"/>
</dbReference>
<protein>
    <recommendedName>
        <fullName evidence="3">RFX-type winged-helix domain-containing protein</fullName>
    </recommendedName>
</protein>
<dbReference type="SUPFAM" id="SSF46785">
    <property type="entry name" value="Winged helix' DNA-binding domain"/>
    <property type="match status" value="1"/>
</dbReference>
<dbReference type="PANTHER" id="PTHR12619">
    <property type="entry name" value="RFX TRANSCRIPTION FACTOR FAMILY"/>
    <property type="match status" value="1"/>
</dbReference>
<dbReference type="AlphaFoldDB" id="A0A9P0MSW5"/>
<feature type="domain" description="RFX-type winged-helix" evidence="3">
    <location>
        <begin position="148"/>
        <end position="223"/>
    </location>
</feature>
<dbReference type="Gene3D" id="1.10.10.10">
    <property type="entry name" value="Winged helix-like DNA-binding domain superfamily/Winged helix DNA-binding domain"/>
    <property type="match status" value="1"/>
</dbReference>
<evidence type="ECO:0000313" key="5">
    <source>
        <dbReference type="Proteomes" id="UP001152798"/>
    </source>
</evidence>
<dbReference type="InterPro" id="IPR003150">
    <property type="entry name" value="DNA-bd_RFX"/>
</dbReference>